<name>A0A250WTW3_9CHLO</name>
<dbReference type="OrthoDB" id="510924at2759"/>
<protein>
    <submittedName>
        <fullName evidence="1">Uncharacterized protein</fullName>
    </submittedName>
</protein>
<evidence type="ECO:0000313" key="1">
    <source>
        <dbReference type="EMBL" id="GAX74196.1"/>
    </source>
</evidence>
<evidence type="ECO:0000313" key="2">
    <source>
        <dbReference type="Proteomes" id="UP000232323"/>
    </source>
</evidence>
<keyword evidence="2" id="KW-1185">Reference proteome</keyword>
<gene>
    <name evidence="1" type="ORF">CEUSTIGMA_g1645.t1</name>
</gene>
<dbReference type="Proteomes" id="UP000232323">
    <property type="component" value="Unassembled WGS sequence"/>
</dbReference>
<organism evidence="1 2">
    <name type="scientific">Chlamydomonas eustigma</name>
    <dbReference type="NCBI Taxonomy" id="1157962"/>
    <lineage>
        <taxon>Eukaryota</taxon>
        <taxon>Viridiplantae</taxon>
        <taxon>Chlorophyta</taxon>
        <taxon>core chlorophytes</taxon>
        <taxon>Chlorophyceae</taxon>
        <taxon>CS clade</taxon>
        <taxon>Chlamydomonadales</taxon>
        <taxon>Chlamydomonadaceae</taxon>
        <taxon>Chlamydomonas</taxon>
    </lineage>
</organism>
<dbReference type="AlphaFoldDB" id="A0A250WTW3"/>
<reference evidence="1 2" key="1">
    <citation type="submission" date="2017-08" db="EMBL/GenBank/DDBJ databases">
        <title>Acidophilic green algal genome provides insights into adaptation to an acidic environment.</title>
        <authorList>
            <person name="Hirooka S."/>
            <person name="Hirose Y."/>
            <person name="Kanesaki Y."/>
            <person name="Higuchi S."/>
            <person name="Fujiwara T."/>
            <person name="Onuma R."/>
            <person name="Era A."/>
            <person name="Ohbayashi R."/>
            <person name="Uzuka A."/>
            <person name="Nozaki H."/>
            <person name="Yoshikawa H."/>
            <person name="Miyagishima S.Y."/>
        </authorList>
    </citation>
    <scope>NUCLEOTIDE SEQUENCE [LARGE SCALE GENOMIC DNA]</scope>
    <source>
        <strain evidence="1 2">NIES-2499</strain>
    </source>
</reference>
<accession>A0A250WTW3</accession>
<proteinExistence type="predicted"/>
<dbReference type="STRING" id="1157962.A0A250WTW3"/>
<comment type="caution">
    <text evidence="1">The sequence shown here is derived from an EMBL/GenBank/DDBJ whole genome shotgun (WGS) entry which is preliminary data.</text>
</comment>
<sequence>MVPAKILSRVVLLAFAVLALRQFFIRLPKDLRPVQRPHSSELNGTADFSFNSIPVDLGAEMGLCFVIRTYWAHGQDEGGNIPPLMKLLHGLLNSGHARWKALILVMDRQPFPDLHDIVQELKDDRISIWAERVGSEYAAKLADGTWNGVYHDMLYALTDEAIRACPLDTRWVIVTNGDNEYDDQYIPRMTSVPLDYDIIAFDFYSRYQRVTATPCDRFAADASAPLCKENLLRFCNTDLASVAYNWPKFIEEERAFSKMDSHGIGLNDGLLAHLLKTSGWRVHRISDACLLSHSPSPQLCAMRGGVWDDSVFTHAEHSGGRCLDHDSAMLLLKSADPASLEVVEVNVSNDGKSFGFEAGSPVQLACIRQRFEAPWKNQFYPLQCAALVDGGQDY</sequence>
<dbReference type="EMBL" id="BEGY01000006">
    <property type="protein sequence ID" value="GAX74196.1"/>
    <property type="molecule type" value="Genomic_DNA"/>
</dbReference>